<dbReference type="Pfam" id="PF14291">
    <property type="entry name" value="DUF4371"/>
    <property type="match status" value="1"/>
</dbReference>
<feature type="domain" description="TTF-type" evidence="2">
    <location>
        <begin position="91"/>
        <end position="187"/>
    </location>
</feature>
<gene>
    <name evidence="3" type="ORF">CASFOL_009356</name>
</gene>
<dbReference type="InterPro" id="IPR025398">
    <property type="entry name" value="DUF4371"/>
</dbReference>
<feature type="region of interest" description="Disordered" evidence="1">
    <location>
        <begin position="1"/>
        <end position="36"/>
    </location>
</feature>
<name>A0ABD3DXP0_9LAMI</name>
<keyword evidence="4" id="KW-1185">Reference proteome</keyword>
<dbReference type="InterPro" id="IPR006580">
    <property type="entry name" value="Znf_TTF"/>
</dbReference>
<dbReference type="SUPFAM" id="SSF53098">
    <property type="entry name" value="Ribonuclease H-like"/>
    <property type="match status" value="1"/>
</dbReference>
<dbReference type="AlphaFoldDB" id="A0ABD3DXP0"/>
<reference evidence="4" key="1">
    <citation type="journal article" date="2024" name="IScience">
        <title>Strigolactones Initiate the Formation of Haustorium-like Structures in Castilleja.</title>
        <authorList>
            <person name="Buerger M."/>
            <person name="Peterson D."/>
            <person name="Chory J."/>
        </authorList>
    </citation>
    <scope>NUCLEOTIDE SEQUENCE [LARGE SCALE GENOMIC DNA]</scope>
</reference>
<comment type="caution">
    <text evidence="3">The sequence shown here is derived from an EMBL/GenBank/DDBJ whole genome shotgun (WGS) entry which is preliminary data.</text>
</comment>
<organism evidence="3 4">
    <name type="scientific">Castilleja foliolosa</name>
    <dbReference type="NCBI Taxonomy" id="1961234"/>
    <lineage>
        <taxon>Eukaryota</taxon>
        <taxon>Viridiplantae</taxon>
        <taxon>Streptophyta</taxon>
        <taxon>Embryophyta</taxon>
        <taxon>Tracheophyta</taxon>
        <taxon>Spermatophyta</taxon>
        <taxon>Magnoliopsida</taxon>
        <taxon>eudicotyledons</taxon>
        <taxon>Gunneridae</taxon>
        <taxon>Pentapetalae</taxon>
        <taxon>asterids</taxon>
        <taxon>lamiids</taxon>
        <taxon>Lamiales</taxon>
        <taxon>Orobanchaceae</taxon>
        <taxon>Pedicularideae</taxon>
        <taxon>Castillejinae</taxon>
        <taxon>Castilleja</taxon>
    </lineage>
</organism>
<accession>A0ABD3DXP0</accession>
<dbReference type="PANTHER" id="PTHR45749:SF37">
    <property type="entry name" value="OS05G0311600 PROTEIN"/>
    <property type="match status" value="1"/>
</dbReference>
<dbReference type="InterPro" id="IPR012337">
    <property type="entry name" value="RNaseH-like_sf"/>
</dbReference>
<evidence type="ECO:0000259" key="2">
    <source>
        <dbReference type="SMART" id="SM00597"/>
    </source>
</evidence>
<protein>
    <recommendedName>
        <fullName evidence="2">TTF-type domain-containing protein</fullName>
    </recommendedName>
</protein>
<feature type="compositionally biased region" description="Basic and acidic residues" evidence="1">
    <location>
        <begin position="17"/>
        <end position="29"/>
    </location>
</feature>
<proteinExistence type="predicted"/>
<sequence>MESKRHKGSTIEPQPHPQEHENQQEKHGNSEVSQPITNEVDLNHLERDPAKRKQIWEYPVNLREQVRRAYLSLGPYQIRLTEYENKGSKKHTRRFQYSYFSMFRNWLEYSTTTHASYCFMCYLFSDKPSVGHGYDAFTVKGFDNWKKINGQHCKFLLHIGTSQHKNAVQFSENLLNQAAQVENVILKRNEEQIIKNRLRLKATVDVVCWLTFQACALREHDESSTSKNRGNFLELLELLASYNDEVAKVILRNAPYNSKYTSNDIRKEVLGIIANKVRRHIRSEVGDSYFCVMVDESRDESKKEQMAIVLRFIDEEGIIRERFLDLVHVRDTFSLTLKTSMWKQLLHYRFDVSKIRGQGYDGASNMRGEWNGLQALVLKDCPYAYYVHCFAHRLQLALVAASREVIPVHQFFTNLAFTINVVCASSKRHDELQMAKADEIKRLLEIGEIKSGKGLNQIGTLKRAGDTRWGSHFNSVCSLLKMYDVTRVVLQGIIEDLCLFFI</sequence>
<evidence type="ECO:0000313" key="3">
    <source>
        <dbReference type="EMBL" id="KAL3646812.1"/>
    </source>
</evidence>
<evidence type="ECO:0000313" key="4">
    <source>
        <dbReference type="Proteomes" id="UP001632038"/>
    </source>
</evidence>
<dbReference type="Proteomes" id="UP001632038">
    <property type="component" value="Unassembled WGS sequence"/>
</dbReference>
<evidence type="ECO:0000256" key="1">
    <source>
        <dbReference type="SAM" id="MobiDB-lite"/>
    </source>
</evidence>
<dbReference type="SMART" id="SM00597">
    <property type="entry name" value="ZnF_TTF"/>
    <property type="match status" value="1"/>
</dbReference>
<dbReference type="EMBL" id="JAVIJP010000011">
    <property type="protein sequence ID" value="KAL3646812.1"/>
    <property type="molecule type" value="Genomic_DNA"/>
</dbReference>
<dbReference type="PANTHER" id="PTHR45749">
    <property type="match status" value="1"/>
</dbReference>